<feature type="compositionally biased region" description="Polar residues" evidence="1">
    <location>
        <begin position="25"/>
        <end position="35"/>
    </location>
</feature>
<proteinExistence type="predicted"/>
<name>A0ABS1V1X4_9PROT</name>
<sequence length="61" mass="6163">MPETPPTGAGERMNSADPKAKTTAAKVQQGGTTKNPDAKVPSDLYPDPPGVTNSTPGGPDD</sequence>
<accession>A0ABS1V1X4</accession>
<organism evidence="2 3">
    <name type="scientific">Belnapia mucosa</name>
    <dbReference type="NCBI Taxonomy" id="2804532"/>
    <lineage>
        <taxon>Bacteria</taxon>
        <taxon>Pseudomonadati</taxon>
        <taxon>Pseudomonadota</taxon>
        <taxon>Alphaproteobacteria</taxon>
        <taxon>Acetobacterales</taxon>
        <taxon>Roseomonadaceae</taxon>
        <taxon>Belnapia</taxon>
    </lineage>
</organism>
<dbReference type="RefSeq" id="WP_202825431.1">
    <property type="nucleotide sequence ID" value="NZ_JAEUXJ010000003.1"/>
</dbReference>
<evidence type="ECO:0000313" key="2">
    <source>
        <dbReference type="EMBL" id="MBL6455703.1"/>
    </source>
</evidence>
<reference evidence="2 3" key="1">
    <citation type="submission" date="2021-01" db="EMBL/GenBank/DDBJ databases">
        <title>Belnapia mucosa sp. nov. and Belnapia arida sp. nov., isolated from the Tabernas Desert (Almeria, Spain).</title>
        <authorList>
            <person name="Molina-Menor E."/>
            <person name="Vidal-Verdu A."/>
            <person name="Calonge A."/>
            <person name="Satari L."/>
            <person name="Pereto Magraner J."/>
            <person name="Porcar Miralles M."/>
        </authorList>
    </citation>
    <scope>NUCLEOTIDE SEQUENCE [LARGE SCALE GENOMIC DNA]</scope>
    <source>
        <strain evidence="2 3">T6</strain>
    </source>
</reference>
<feature type="compositionally biased region" description="Polar residues" evidence="1">
    <location>
        <begin position="51"/>
        <end position="61"/>
    </location>
</feature>
<evidence type="ECO:0000256" key="1">
    <source>
        <dbReference type="SAM" id="MobiDB-lite"/>
    </source>
</evidence>
<comment type="caution">
    <text evidence="2">The sequence shown here is derived from an EMBL/GenBank/DDBJ whole genome shotgun (WGS) entry which is preliminary data.</text>
</comment>
<gene>
    <name evidence="2" type="ORF">JMJ55_10235</name>
</gene>
<dbReference type="Proteomes" id="UP000606490">
    <property type="component" value="Unassembled WGS sequence"/>
</dbReference>
<evidence type="ECO:0000313" key="3">
    <source>
        <dbReference type="Proteomes" id="UP000606490"/>
    </source>
</evidence>
<feature type="region of interest" description="Disordered" evidence="1">
    <location>
        <begin position="1"/>
        <end position="61"/>
    </location>
</feature>
<evidence type="ECO:0008006" key="4">
    <source>
        <dbReference type="Google" id="ProtNLM"/>
    </source>
</evidence>
<dbReference type="EMBL" id="JAEUXJ010000003">
    <property type="protein sequence ID" value="MBL6455703.1"/>
    <property type="molecule type" value="Genomic_DNA"/>
</dbReference>
<protein>
    <recommendedName>
        <fullName evidence="4">Sigma-like protein</fullName>
    </recommendedName>
</protein>
<keyword evidence="3" id="KW-1185">Reference proteome</keyword>